<evidence type="ECO:0000313" key="3">
    <source>
        <dbReference type="RefSeq" id="XP_022338384.1"/>
    </source>
</evidence>
<evidence type="ECO:0000313" key="2">
    <source>
        <dbReference type="Proteomes" id="UP000694844"/>
    </source>
</evidence>
<dbReference type="Proteomes" id="UP000694844">
    <property type="component" value="Chromosome 5"/>
</dbReference>
<dbReference type="GeneID" id="111133933"/>
<dbReference type="KEGG" id="cvn:111133933"/>
<protein>
    <submittedName>
        <fullName evidence="3">Uncharacterized protein LOC111133933</fullName>
    </submittedName>
</protein>
<gene>
    <name evidence="3" type="primary">LOC111133933</name>
</gene>
<feature type="signal peptide" evidence="1">
    <location>
        <begin position="1"/>
        <end position="16"/>
    </location>
</feature>
<name>A0A8B8EFC6_CRAVI</name>
<dbReference type="AlphaFoldDB" id="A0A8B8EFC6"/>
<reference evidence="3" key="1">
    <citation type="submission" date="2025-08" db="UniProtKB">
        <authorList>
            <consortium name="RefSeq"/>
        </authorList>
    </citation>
    <scope>IDENTIFICATION</scope>
    <source>
        <tissue evidence="3">Whole sample</tissue>
    </source>
</reference>
<accession>A0A8B8EFC6</accession>
<keyword evidence="2" id="KW-1185">Reference proteome</keyword>
<evidence type="ECO:0000256" key="1">
    <source>
        <dbReference type="SAM" id="SignalP"/>
    </source>
</evidence>
<proteinExistence type="predicted"/>
<organism evidence="2 3">
    <name type="scientific">Crassostrea virginica</name>
    <name type="common">Eastern oyster</name>
    <dbReference type="NCBI Taxonomy" id="6565"/>
    <lineage>
        <taxon>Eukaryota</taxon>
        <taxon>Metazoa</taxon>
        <taxon>Spiralia</taxon>
        <taxon>Lophotrochozoa</taxon>
        <taxon>Mollusca</taxon>
        <taxon>Bivalvia</taxon>
        <taxon>Autobranchia</taxon>
        <taxon>Pteriomorphia</taxon>
        <taxon>Ostreida</taxon>
        <taxon>Ostreoidea</taxon>
        <taxon>Ostreidae</taxon>
        <taxon>Crassostrea</taxon>
    </lineage>
</organism>
<keyword evidence="1" id="KW-0732">Signal</keyword>
<feature type="chain" id="PRO_5034419457" evidence="1">
    <location>
        <begin position="17"/>
        <end position="276"/>
    </location>
</feature>
<dbReference type="RefSeq" id="XP_022338384.1">
    <property type="nucleotide sequence ID" value="XM_022482676.1"/>
</dbReference>
<dbReference type="OrthoDB" id="6183882at2759"/>
<sequence>MIALLLVLLAVVSTNAQTAEQTEPANTLDDQLLEAKTWRKDKWQTVSDAFGLVSYKWTTTLPTNTVVNETAYLAESKNVLLMKSRDRDLKDQGYDKSTTLVDFGSGMVAFRTKFPATSELPAEAANTEGLPRRERRKRLRKFFAGRDEACFFTDTTVTLAQAKTELQNRVANSPVQTGTTRRFVAEEKNRLTTAELTKLNSKIARFCSKAAKHDNNFRLVEDSTATTHPDSLVVMGQFDPASSSTSIPFEIRVEQSVIDAVQKQPATTESTPAAGA</sequence>